<organism evidence="13 14">
    <name type="scientific">Glossina fuscipes</name>
    <dbReference type="NCBI Taxonomy" id="7396"/>
    <lineage>
        <taxon>Eukaryota</taxon>
        <taxon>Metazoa</taxon>
        <taxon>Ecdysozoa</taxon>
        <taxon>Arthropoda</taxon>
        <taxon>Hexapoda</taxon>
        <taxon>Insecta</taxon>
        <taxon>Pterygota</taxon>
        <taxon>Neoptera</taxon>
        <taxon>Endopterygota</taxon>
        <taxon>Diptera</taxon>
        <taxon>Brachycera</taxon>
        <taxon>Muscomorpha</taxon>
        <taxon>Hippoboscoidea</taxon>
        <taxon>Glossinidae</taxon>
        <taxon>Glossina</taxon>
    </lineage>
</organism>
<evidence type="ECO:0000256" key="5">
    <source>
        <dbReference type="ARBA" id="ARBA00022825"/>
    </source>
</evidence>
<keyword evidence="5 11" id="KW-0720">Serine protease</keyword>
<dbReference type="GO" id="GO:0004252">
    <property type="term" value="F:serine-type endopeptidase activity"/>
    <property type="evidence" value="ECO:0007669"/>
    <property type="project" value="InterPro"/>
</dbReference>
<evidence type="ECO:0000256" key="4">
    <source>
        <dbReference type="ARBA" id="ARBA00022801"/>
    </source>
</evidence>
<evidence type="ECO:0000256" key="10">
    <source>
        <dbReference type="ARBA" id="ARBA00024195"/>
    </source>
</evidence>
<evidence type="ECO:0000256" key="8">
    <source>
        <dbReference type="ARBA" id="ARBA00023157"/>
    </source>
</evidence>
<dbReference type="GO" id="GO:0005576">
    <property type="term" value="C:extracellular region"/>
    <property type="evidence" value="ECO:0007669"/>
    <property type="project" value="UniProtKB-SubCell"/>
</dbReference>
<evidence type="ECO:0000313" key="14">
    <source>
        <dbReference type="RefSeq" id="XP_037884748.1"/>
    </source>
</evidence>
<comment type="similarity">
    <text evidence="10">Belongs to the peptidase S1 family. CLIP subfamily.</text>
</comment>
<evidence type="ECO:0000256" key="1">
    <source>
        <dbReference type="ARBA" id="ARBA00004239"/>
    </source>
</evidence>
<comment type="subcellular location">
    <subcellularLocation>
        <location evidence="1">Secreted</location>
        <location evidence="1">Extracellular space</location>
    </subcellularLocation>
</comment>
<dbReference type="InterPro" id="IPR043504">
    <property type="entry name" value="Peptidase_S1_PA_chymotrypsin"/>
</dbReference>
<dbReference type="PROSITE" id="PS00135">
    <property type="entry name" value="TRYPSIN_SER"/>
    <property type="match status" value="1"/>
</dbReference>
<keyword evidence="3" id="KW-0732">Signal</keyword>
<dbReference type="CDD" id="cd00190">
    <property type="entry name" value="Tryp_SPc"/>
    <property type="match status" value="1"/>
</dbReference>
<keyword evidence="6" id="KW-0106">Calcium</keyword>
<name>A0A8U0WI17_9MUSC</name>
<dbReference type="Proteomes" id="UP000092443">
    <property type="component" value="Unplaced"/>
</dbReference>
<evidence type="ECO:0000256" key="2">
    <source>
        <dbReference type="ARBA" id="ARBA00022670"/>
    </source>
</evidence>
<keyword evidence="13" id="KW-1185">Reference proteome</keyword>
<gene>
    <name evidence="14" type="primary">LOC119634579</name>
</gene>
<dbReference type="InterPro" id="IPR033116">
    <property type="entry name" value="TRYPSIN_SER"/>
</dbReference>
<dbReference type="Pfam" id="PF00089">
    <property type="entry name" value="Trypsin"/>
    <property type="match status" value="1"/>
</dbReference>
<dbReference type="SUPFAM" id="SSF50494">
    <property type="entry name" value="Trypsin-like serine proteases"/>
    <property type="match status" value="1"/>
</dbReference>
<keyword evidence="4 11" id="KW-0378">Hydrolase</keyword>
<proteinExistence type="inferred from homology"/>
<dbReference type="RefSeq" id="XP_037884748.1">
    <property type="nucleotide sequence ID" value="XM_038028820.1"/>
</dbReference>
<keyword evidence="9" id="KW-0325">Glycoprotein</keyword>
<keyword evidence="7" id="KW-0865">Zymogen</keyword>
<dbReference type="PROSITE" id="PS00134">
    <property type="entry name" value="TRYPSIN_HIS"/>
    <property type="match status" value="1"/>
</dbReference>
<reference evidence="14" key="1">
    <citation type="submission" date="2025-08" db="UniProtKB">
        <authorList>
            <consortium name="RefSeq"/>
        </authorList>
    </citation>
    <scope>IDENTIFICATION</scope>
    <source>
        <tissue evidence="14">Whole body pupa</tissue>
    </source>
</reference>
<dbReference type="PROSITE" id="PS50240">
    <property type="entry name" value="TRYPSIN_DOM"/>
    <property type="match status" value="1"/>
</dbReference>
<evidence type="ECO:0000256" key="7">
    <source>
        <dbReference type="ARBA" id="ARBA00023145"/>
    </source>
</evidence>
<evidence type="ECO:0000256" key="11">
    <source>
        <dbReference type="RuleBase" id="RU363034"/>
    </source>
</evidence>
<evidence type="ECO:0000256" key="3">
    <source>
        <dbReference type="ARBA" id="ARBA00022729"/>
    </source>
</evidence>
<protein>
    <submittedName>
        <fullName evidence="14">Serine protease easter-like</fullName>
    </submittedName>
</protein>
<dbReference type="FunFam" id="2.40.10.10:FF:000028">
    <property type="entry name" value="Serine protease easter"/>
    <property type="match status" value="1"/>
</dbReference>
<dbReference type="PANTHER" id="PTHR24256">
    <property type="entry name" value="TRYPTASE-RELATED"/>
    <property type="match status" value="1"/>
</dbReference>
<dbReference type="SMART" id="SM00020">
    <property type="entry name" value="Tryp_SPc"/>
    <property type="match status" value="1"/>
</dbReference>
<dbReference type="GeneID" id="119634579"/>
<sequence length="358" mass="40270">MYVRLCVTMHFELGSAIRNPHEMRAVCTEGAHLNNLEAARFVKPDIHEHEVAQLTKDAVSKPFWLHFASAKKPSYRRYGEELLPRFAECTQSKSLIARITHGEKAYLKEYPWMALLEYTNAKEKRHLCVGSLINHRYVITAAHCLESHLDLGLSSVRLGEWDTSTNPDCILNAYGEAFCAPKHIIVMIEHAVPHPLYKPNSKNSINDIGLLRLERNIRYNDFISPICLPRSAESNKITYDGTRMAVIGWGRDENSKENTIKMKASVVGVGAERCKRFYRRKYVTLTDSQICAVGDGGSDSCQGDSGGPLITTQTVKKCVYILAGIVSFGSKNCGLEDFPSVYTKVDKYTAWILHTIKP</sequence>
<keyword evidence="2 11" id="KW-0645">Protease</keyword>
<evidence type="ECO:0000256" key="6">
    <source>
        <dbReference type="ARBA" id="ARBA00022837"/>
    </source>
</evidence>
<dbReference type="InterPro" id="IPR009003">
    <property type="entry name" value="Peptidase_S1_PA"/>
</dbReference>
<evidence type="ECO:0000313" key="13">
    <source>
        <dbReference type="Proteomes" id="UP000092443"/>
    </source>
</evidence>
<evidence type="ECO:0000256" key="9">
    <source>
        <dbReference type="ARBA" id="ARBA00023180"/>
    </source>
</evidence>
<dbReference type="GO" id="GO:0006508">
    <property type="term" value="P:proteolysis"/>
    <property type="evidence" value="ECO:0007669"/>
    <property type="project" value="UniProtKB-KW"/>
</dbReference>
<dbReference type="Gene3D" id="2.40.10.10">
    <property type="entry name" value="Trypsin-like serine proteases"/>
    <property type="match status" value="2"/>
</dbReference>
<dbReference type="InterPro" id="IPR018114">
    <property type="entry name" value="TRYPSIN_HIS"/>
</dbReference>
<dbReference type="KEGG" id="gfs:119634579"/>
<dbReference type="InterPro" id="IPR001314">
    <property type="entry name" value="Peptidase_S1A"/>
</dbReference>
<keyword evidence="8" id="KW-1015">Disulfide bond</keyword>
<dbReference type="FunFam" id="2.40.10.10:FF:000036">
    <property type="entry name" value="Trypsin beta"/>
    <property type="match status" value="1"/>
</dbReference>
<feature type="domain" description="Peptidase S1" evidence="12">
    <location>
        <begin position="99"/>
        <end position="357"/>
    </location>
</feature>
<dbReference type="AlphaFoldDB" id="A0A8U0WI17"/>
<dbReference type="InterPro" id="IPR051487">
    <property type="entry name" value="Ser/Thr_Proteases_Immune/Dev"/>
</dbReference>
<dbReference type="PRINTS" id="PR00722">
    <property type="entry name" value="CHYMOTRYPSIN"/>
</dbReference>
<accession>A0A8U0WI17</accession>
<dbReference type="InterPro" id="IPR001254">
    <property type="entry name" value="Trypsin_dom"/>
</dbReference>
<evidence type="ECO:0000259" key="12">
    <source>
        <dbReference type="PROSITE" id="PS50240"/>
    </source>
</evidence>